<accession>A0A972FWF9</accession>
<dbReference type="EMBL" id="JAAXYH010000013">
    <property type="protein sequence ID" value="NMH66514.1"/>
    <property type="molecule type" value="Genomic_DNA"/>
</dbReference>
<protein>
    <submittedName>
        <fullName evidence="2">Nuclear transport factor 2 family protein</fullName>
    </submittedName>
</protein>
<evidence type="ECO:0000259" key="1">
    <source>
        <dbReference type="Pfam" id="PF12680"/>
    </source>
</evidence>
<dbReference type="InterPro" id="IPR032710">
    <property type="entry name" value="NTF2-like_dom_sf"/>
</dbReference>
<reference evidence="2" key="1">
    <citation type="submission" date="2020-04" db="EMBL/GenBank/DDBJ databases">
        <title>Description of Shewanella salipaludis sp. nov., isolated from a salt marsh.</title>
        <authorList>
            <person name="Park S."/>
            <person name="Yoon J.-H."/>
        </authorList>
    </citation>
    <scope>NUCLEOTIDE SEQUENCE</scope>
    <source>
        <strain evidence="2">SHSM-M6</strain>
    </source>
</reference>
<organism evidence="2 3">
    <name type="scientific">Shewanella salipaludis</name>
    <dbReference type="NCBI Taxonomy" id="2723052"/>
    <lineage>
        <taxon>Bacteria</taxon>
        <taxon>Pseudomonadati</taxon>
        <taxon>Pseudomonadota</taxon>
        <taxon>Gammaproteobacteria</taxon>
        <taxon>Alteromonadales</taxon>
        <taxon>Shewanellaceae</taxon>
        <taxon>Shewanella</taxon>
    </lineage>
</organism>
<dbReference type="Proteomes" id="UP000737113">
    <property type="component" value="Unassembled WGS sequence"/>
</dbReference>
<dbReference type="Gene3D" id="3.10.450.50">
    <property type="match status" value="1"/>
</dbReference>
<name>A0A972FWF9_9GAMM</name>
<comment type="caution">
    <text evidence="2">The sequence shown here is derived from an EMBL/GenBank/DDBJ whole genome shotgun (WGS) entry which is preliminary data.</text>
</comment>
<evidence type="ECO:0000313" key="2">
    <source>
        <dbReference type="EMBL" id="NMH66514.1"/>
    </source>
</evidence>
<gene>
    <name evidence="2" type="ORF">HC757_15245</name>
</gene>
<keyword evidence="3" id="KW-1185">Reference proteome</keyword>
<evidence type="ECO:0000313" key="3">
    <source>
        <dbReference type="Proteomes" id="UP000737113"/>
    </source>
</evidence>
<dbReference type="Pfam" id="PF12680">
    <property type="entry name" value="SnoaL_2"/>
    <property type="match status" value="1"/>
</dbReference>
<proteinExistence type="predicted"/>
<dbReference type="InterPro" id="IPR037401">
    <property type="entry name" value="SnoaL-like"/>
</dbReference>
<dbReference type="SUPFAM" id="SSF54427">
    <property type="entry name" value="NTF2-like"/>
    <property type="match status" value="1"/>
</dbReference>
<dbReference type="AlphaFoldDB" id="A0A972FWF9"/>
<feature type="domain" description="SnoaL-like" evidence="1">
    <location>
        <begin position="8"/>
        <end position="108"/>
    </location>
</feature>
<dbReference type="RefSeq" id="WP_169565244.1">
    <property type="nucleotide sequence ID" value="NZ_JAAXYH010000013.1"/>
</dbReference>
<sequence length="117" mass="12803">MDNTKLIKTLYQAVDNKSLTALADFLADNVRFQIGNYAAITGKNAVLDANHSFFSSITSMAHQITSIWESGDDVLCNGHVDYTRLDGSGLSIPFATVLKIDADKIVDYQVYVDVSPL</sequence>